<dbReference type="STRING" id="670307.HYPDE_35053"/>
<protein>
    <submittedName>
        <fullName evidence="7">Organic radical activating enzyme family protein</fullName>
    </submittedName>
</protein>
<dbReference type="GO" id="GO:0004748">
    <property type="term" value="F:ribonucleoside-diphosphate reductase activity, thioredoxin disulfide as acceptor"/>
    <property type="evidence" value="ECO:0007669"/>
    <property type="project" value="TreeGrafter"/>
</dbReference>
<dbReference type="KEGG" id="hdt:HYPDE_35053"/>
<gene>
    <name evidence="7" type="ORF">HYPDE_35053</name>
</gene>
<dbReference type="GO" id="GO:0051539">
    <property type="term" value="F:4 iron, 4 sulfur cluster binding"/>
    <property type="evidence" value="ECO:0007669"/>
    <property type="project" value="UniProtKB-KW"/>
</dbReference>
<evidence type="ECO:0000256" key="1">
    <source>
        <dbReference type="ARBA" id="ARBA00001966"/>
    </source>
</evidence>
<evidence type="ECO:0000313" key="8">
    <source>
        <dbReference type="Proteomes" id="UP000005952"/>
    </source>
</evidence>
<sequence length="213" mass="22944">MGLSRVHFPISALGPGRRIGIWFQGCSIRCPDCMSRDTWVTARRKITVDALLESIAPWLSEADGVTISGGEPFEQPEALLALLQGLRVAGGLPVLTYSGFAYEFLRDRHHQTLSMLDVLISEPFESTMAVSAPLFGSANQRVTCLTERGTELWRRAEAEWSERGGKLDLIAESDGSIWLAGVPGPGDLDRLGHRLGGAGIKALTSAGRLGGTI</sequence>
<dbReference type="InterPro" id="IPR007197">
    <property type="entry name" value="rSAM"/>
</dbReference>
<dbReference type="InterPro" id="IPR058240">
    <property type="entry name" value="rSAM_sf"/>
</dbReference>
<dbReference type="SFLD" id="SFLDS00029">
    <property type="entry name" value="Radical_SAM"/>
    <property type="match status" value="1"/>
</dbReference>
<dbReference type="Proteomes" id="UP000005952">
    <property type="component" value="Chromosome"/>
</dbReference>
<dbReference type="GO" id="GO:0046872">
    <property type="term" value="F:metal ion binding"/>
    <property type="evidence" value="ECO:0007669"/>
    <property type="project" value="UniProtKB-KW"/>
</dbReference>
<proteinExistence type="predicted"/>
<keyword evidence="2" id="KW-0004">4Fe-4S</keyword>
<evidence type="ECO:0000256" key="3">
    <source>
        <dbReference type="ARBA" id="ARBA00022691"/>
    </source>
</evidence>
<reference evidence="7 8" key="1">
    <citation type="journal article" date="2013" name="Genome Announc.">
        <title>Genome sequences for three denitrifying bacterial strains isolated from a uranium- and nitrate-contaminated subsurface environment.</title>
        <authorList>
            <person name="Venkatramanan R."/>
            <person name="Prakash O."/>
            <person name="Woyke T."/>
            <person name="Chain P."/>
            <person name="Goodwin L.A."/>
            <person name="Watson D."/>
            <person name="Brooks S."/>
            <person name="Kostka J.E."/>
            <person name="Green S.J."/>
        </authorList>
    </citation>
    <scope>NUCLEOTIDE SEQUENCE [LARGE SCALE GENOMIC DNA]</scope>
    <source>
        <strain evidence="7 8">1NES1</strain>
    </source>
</reference>
<evidence type="ECO:0000256" key="4">
    <source>
        <dbReference type="ARBA" id="ARBA00022723"/>
    </source>
</evidence>
<dbReference type="AlphaFoldDB" id="N0B8S4"/>
<dbReference type="Pfam" id="PF13353">
    <property type="entry name" value="Fer4_12"/>
    <property type="match status" value="1"/>
</dbReference>
<keyword evidence="3" id="KW-0949">S-adenosyl-L-methionine</keyword>
<dbReference type="PANTHER" id="PTHR30352:SF2">
    <property type="entry name" value="ANAEROBIC RIBONUCLEOSIDE-TRIPHOSPHATE REDUCTASE-ACTIVATING PROTEIN"/>
    <property type="match status" value="1"/>
</dbReference>
<organism evidence="7 8">
    <name type="scientific">Hyphomicrobium denitrificans 1NES1</name>
    <dbReference type="NCBI Taxonomy" id="670307"/>
    <lineage>
        <taxon>Bacteria</taxon>
        <taxon>Pseudomonadati</taxon>
        <taxon>Pseudomonadota</taxon>
        <taxon>Alphaproteobacteria</taxon>
        <taxon>Hyphomicrobiales</taxon>
        <taxon>Hyphomicrobiaceae</taxon>
        <taxon>Hyphomicrobium</taxon>
    </lineage>
</organism>
<evidence type="ECO:0000313" key="7">
    <source>
        <dbReference type="EMBL" id="AGK58682.1"/>
    </source>
</evidence>
<evidence type="ECO:0000256" key="5">
    <source>
        <dbReference type="ARBA" id="ARBA00023004"/>
    </source>
</evidence>
<evidence type="ECO:0000256" key="2">
    <source>
        <dbReference type="ARBA" id="ARBA00022485"/>
    </source>
</evidence>
<dbReference type="InterPro" id="IPR013785">
    <property type="entry name" value="Aldolase_TIM"/>
</dbReference>
<dbReference type="EMBL" id="CP005587">
    <property type="protein sequence ID" value="AGK58682.1"/>
    <property type="molecule type" value="Genomic_DNA"/>
</dbReference>
<keyword evidence="5" id="KW-0408">Iron</keyword>
<dbReference type="eggNOG" id="COG0602">
    <property type="taxonomic scope" value="Bacteria"/>
</dbReference>
<evidence type="ECO:0000256" key="6">
    <source>
        <dbReference type="ARBA" id="ARBA00023014"/>
    </source>
</evidence>
<keyword evidence="4" id="KW-0479">Metal-binding</keyword>
<dbReference type="SUPFAM" id="SSF102114">
    <property type="entry name" value="Radical SAM enzymes"/>
    <property type="match status" value="1"/>
</dbReference>
<keyword evidence="6" id="KW-0411">Iron-sulfur</keyword>
<dbReference type="Gene3D" id="3.20.20.70">
    <property type="entry name" value="Aldolase class I"/>
    <property type="match status" value="1"/>
</dbReference>
<dbReference type="HOGENOM" id="CLU_089926_1_1_5"/>
<name>N0B8S4_9HYPH</name>
<comment type="cofactor">
    <cofactor evidence="1">
        <name>[4Fe-4S] cluster</name>
        <dbReference type="ChEBI" id="CHEBI:49883"/>
    </cofactor>
</comment>
<dbReference type="PANTHER" id="PTHR30352">
    <property type="entry name" value="PYRUVATE FORMATE-LYASE-ACTIVATING ENZYME"/>
    <property type="match status" value="1"/>
</dbReference>
<keyword evidence="8" id="KW-1185">Reference proteome</keyword>
<accession>N0B8S4</accession>
<dbReference type="InterPro" id="IPR034457">
    <property type="entry name" value="Organic_radical-activating"/>
</dbReference>